<comment type="caution">
    <text evidence="1">The sequence shown here is derived from an EMBL/GenBank/DDBJ whole genome shotgun (WGS) entry which is preliminary data.</text>
</comment>
<sequence>MTQRLMGHASVQTTTVYVTAEQQRMRRELGAYFAKLDPPVTHSVPVSPPKSRPKPVQSVADAMQTAAVILTLKIEDLTKHGHGRKHAREAIAYAVLPQFDAKQLPSGEYELSVPYQTEGQLDALVDALLRSIAQEAEERDCRSLSAARLADDERVWEYVTGAAPEIE</sequence>
<protein>
    <recommendedName>
        <fullName evidence="3">Tyr recombinase domain-containing protein</fullName>
    </recommendedName>
</protein>
<accession>A0ABV1LYJ2</accession>
<organism evidence="1 2">
    <name type="scientific">Paraburkholderia acidicola</name>
    <dbReference type="NCBI Taxonomy" id="1912599"/>
    <lineage>
        <taxon>Bacteria</taxon>
        <taxon>Pseudomonadati</taxon>
        <taxon>Pseudomonadota</taxon>
        <taxon>Betaproteobacteria</taxon>
        <taxon>Burkholderiales</taxon>
        <taxon>Burkholderiaceae</taxon>
        <taxon>Paraburkholderia</taxon>
    </lineage>
</organism>
<keyword evidence="2" id="KW-1185">Reference proteome</keyword>
<proteinExistence type="predicted"/>
<dbReference type="Proteomes" id="UP001469089">
    <property type="component" value="Unassembled WGS sequence"/>
</dbReference>
<geneLocation type="plasmid" evidence="1">
    <name>pl1</name>
</geneLocation>
<dbReference type="EMBL" id="JAOALG010000003">
    <property type="protein sequence ID" value="MEQ5844287.1"/>
    <property type="molecule type" value="Genomic_DNA"/>
</dbReference>
<keyword evidence="1" id="KW-0614">Plasmid</keyword>
<name>A0ABV1LYJ2_9BURK</name>
<evidence type="ECO:0008006" key="3">
    <source>
        <dbReference type="Google" id="ProtNLM"/>
    </source>
</evidence>
<gene>
    <name evidence="1" type="ORF">N0A02_33025</name>
</gene>
<reference evidence="1 2" key="1">
    <citation type="journal article" date="2024" name="Chem. Sci.">
        <title>Discovery of a lagriamide polyketide by integrated genome mining, isotopic labeling, and untargeted metabolomics.</title>
        <authorList>
            <person name="Fergusson C.H."/>
            <person name="Saulog J."/>
            <person name="Paulo B.S."/>
            <person name="Wilson D.M."/>
            <person name="Liu D.Y."/>
            <person name="Morehouse N.J."/>
            <person name="Waterworth S."/>
            <person name="Barkei J."/>
            <person name="Gray C.A."/>
            <person name="Kwan J.C."/>
            <person name="Eustaquio A.S."/>
            <person name="Linington R.G."/>
        </authorList>
    </citation>
    <scope>NUCLEOTIDE SEQUENCE [LARGE SCALE GENOMIC DNA]</scope>
    <source>
        <strain evidence="1 2">RL17-338-BIF-B</strain>
    </source>
</reference>
<evidence type="ECO:0000313" key="1">
    <source>
        <dbReference type="EMBL" id="MEQ5844287.1"/>
    </source>
</evidence>
<evidence type="ECO:0000313" key="2">
    <source>
        <dbReference type="Proteomes" id="UP001469089"/>
    </source>
</evidence>
<dbReference type="RefSeq" id="WP_349545886.1">
    <property type="nucleotide sequence ID" value="NZ_JAOALG010000003.1"/>
</dbReference>